<dbReference type="EMBL" id="VYTZ01000007">
    <property type="protein sequence ID" value="KAA9377050.1"/>
    <property type="molecule type" value="Genomic_DNA"/>
</dbReference>
<dbReference type="PRINTS" id="PR00359">
    <property type="entry name" value="BP450"/>
</dbReference>
<organism evidence="9 10">
    <name type="scientific">Microbispora cellulosiformans</name>
    <dbReference type="NCBI Taxonomy" id="2614688"/>
    <lineage>
        <taxon>Bacteria</taxon>
        <taxon>Bacillati</taxon>
        <taxon>Actinomycetota</taxon>
        <taxon>Actinomycetes</taxon>
        <taxon>Streptosporangiales</taxon>
        <taxon>Streptosporangiaceae</taxon>
        <taxon>Microbispora</taxon>
    </lineage>
</organism>
<dbReference type="GO" id="GO:0016705">
    <property type="term" value="F:oxidoreductase activity, acting on paired donors, with incorporation or reduction of molecular oxygen"/>
    <property type="evidence" value="ECO:0007669"/>
    <property type="project" value="InterPro"/>
</dbReference>
<keyword evidence="5 8" id="KW-0560">Oxidoreductase</keyword>
<evidence type="ECO:0000256" key="1">
    <source>
        <dbReference type="ARBA" id="ARBA00001971"/>
    </source>
</evidence>
<keyword evidence="10" id="KW-1185">Reference proteome</keyword>
<evidence type="ECO:0000313" key="9">
    <source>
        <dbReference type="EMBL" id="KAA9377050.1"/>
    </source>
</evidence>
<dbReference type="GO" id="GO:0005506">
    <property type="term" value="F:iron ion binding"/>
    <property type="evidence" value="ECO:0007669"/>
    <property type="project" value="InterPro"/>
</dbReference>
<dbReference type="GO" id="GO:0020037">
    <property type="term" value="F:heme binding"/>
    <property type="evidence" value="ECO:0007669"/>
    <property type="project" value="InterPro"/>
</dbReference>
<dbReference type="FunFam" id="1.10.630.10:FF:000018">
    <property type="entry name" value="Cytochrome P450 monooxygenase"/>
    <property type="match status" value="1"/>
</dbReference>
<proteinExistence type="inferred from homology"/>
<dbReference type="InterPro" id="IPR002397">
    <property type="entry name" value="Cyt_P450_B"/>
</dbReference>
<dbReference type="PRINTS" id="PR00385">
    <property type="entry name" value="P450"/>
</dbReference>
<comment type="similarity">
    <text evidence="2 8">Belongs to the cytochrome P450 family.</text>
</comment>
<accession>A0A5J5K0E5</accession>
<dbReference type="AlphaFoldDB" id="A0A5J5K0E5"/>
<dbReference type="SUPFAM" id="SSF48264">
    <property type="entry name" value="Cytochrome P450"/>
    <property type="match status" value="1"/>
</dbReference>
<evidence type="ECO:0000256" key="2">
    <source>
        <dbReference type="ARBA" id="ARBA00010617"/>
    </source>
</evidence>
<dbReference type="PROSITE" id="PS00086">
    <property type="entry name" value="CYTOCHROME_P450"/>
    <property type="match status" value="1"/>
</dbReference>
<dbReference type="Proteomes" id="UP000327011">
    <property type="component" value="Unassembled WGS sequence"/>
</dbReference>
<gene>
    <name evidence="9" type="ORF">F5972_21680</name>
</gene>
<evidence type="ECO:0000256" key="4">
    <source>
        <dbReference type="ARBA" id="ARBA00022723"/>
    </source>
</evidence>
<dbReference type="InterPro" id="IPR017972">
    <property type="entry name" value="Cyt_P450_CS"/>
</dbReference>
<sequence length="391" mass="43088">MPELPRLPFDRPDILDISPYFGELRTSAPIARVRTHTGDEAWLVTGYDEIRQVFGDDRFGRSHPAPETAARMSNNVLLGGPTGDYATERIIHKEMRRLLSPAFSARRMRALSDGVRTLVGNLLDVLAEQGPPADLHAGLSLPLPIQVICELLGVPYEDRDRFRAVAEAMTDLTDLARSADAQMELNAYTYEIVKAKRENPGEDVYTDLANASLPEEDIARIAGGLLFAGHETTVNQIDYGVLLFLRNPAERDALLRDPSLLDAAVEEIMRFGAPSQHGLIRYAHADVEVGGVRIREGELVALAIHAANRDERVYPDPEKFDIRRRDPRPHIGFGHGPHHCLGSGLARIELNAVFGALFARFPTLALAAPYEELEARSGTLTGGIDALPVTW</sequence>
<dbReference type="InterPro" id="IPR001128">
    <property type="entry name" value="Cyt_P450"/>
</dbReference>
<dbReference type="Gene3D" id="1.10.630.10">
    <property type="entry name" value="Cytochrome P450"/>
    <property type="match status" value="1"/>
</dbReference>
<keyword evidence="6 8" id="KW-0408">Iron</keyword>
<dbReference type="GO" id="GO:0004497">
    <property type="term" value="F:monooxygenase activity"/>
    <property type="evidence" value="ECO:0007669"/>
    <property type="project" value="UniProtKB-KW"/>
</dbReference>
<comment type="caution">
    <text evidence="9">The sequence shown here is derived from an EMBL/GenBank/DDBJ whole genome shotgun (WGS) entry which is preliminary data.</text>
</comment>
<dbReference type="PANTHER" id="PTHR46696">
    <property type="entry name" value="P450, PUTATIVE (EUROFUNG)-RELATED"/>
    <property type="match status" value="1"/>
</dbReference>
<evidence type="ECO:0000256" key="8">
    <source>
        <dbReference type="RuleBase" id="RU000461"/>
    </source>
</evidence>
<dbReference type="PANTHER" id="PTHR46696:SF5">
    <property type="entry name" value="CYTOCHROME P450 BJ-1"/>
    <property type="match status" value="1"/>
</dbReference>
<name>A0A5J5K0E5_9ACTN</name>
<reference evidence="9 10" key="1">
    <citation type="submission" date="2019-09" db="EMBL/GenBank/DDBJ databases">
        <title>Screening of Novel Bioactive Compounds from Soil-Associated.</title>
        <authorList>
            <person name="Gong X."/>
        </authorList>
    </citation>
    <scope>NUCLEOTIDE SEQUENCE [LARGE SCALE GENOMIC DNA]</scope>
    <source>
        <strain evidence="9 10">Gxj-6</strain>
    </source>
</reference>
<dbReference type="CDD" id="cd11031">
    <property type="entry name" value="Cyp158A-like"/>
    <property type="match status" value="1"/>
</dbReference>
<comment type="cofactor">
    <cofactor evidence="1">
        <name>heme</name>
        <dbReference type="ChEBI" id="CHEBI:30413"/>
    </cofactor>
</comment>
<dbReference type="Pfam" id="PF00067">
    <property type="entry name" value="p450"/>
    <property type="match status" value="1"/>
</dbReference>
<dbReference type="InterPro" id="IPR036396">
    <property type="entry name" value="Cyt_P450_sf"/>
</dbReference>
<protein>
    <submittedName>
        <fullName evidence="9">Cytochrome P450</fullName>
    </submittedName>
</protein>
<evidence type="ECO:0000256" key="3">
    <source>
        <dbReference type="ARBA" id="ARBA00022617"/>
    </source>
</evidence>
<keyword evidence="4 8" id="KW-0479">Metal-binding</keyword>
<evidence type="ECO:0000256" key="7">
    <source>
        <dbReference type="ARBA" id="ARBA00023033"/>
    </source>
</evidence>
<evidence type="ECO:0000256" key="6">
    <source>
        <dbReference type="ARBA" id="ARBA00023004"/>
    </source>
</evidence>
<keyword evidence="3 8" id="KW-0349">Heme</keyword>
<evidence type="ECO:0000313" key="10">
    <source>
        <dbReference type="Proteomes" id="UP000327011"/>
    </source>
</evidence>
<keyword evidence="7 8" id="KW-0503">Monooxygenase</keyword>
<evidence type="ECO:0000256" key="5">
    <source>
        <dbReference type="ARBA" id="ARBA00023002"/>
    </source>
</evidence>
<dbReference type="RefSeq" id="WP_150935401.1">
    <property type="nucleotide sequence ID" value="NZ_VYTZ01000007.1"/>
</dbReference>